<comment type="caution">
    <text evidence="3">The sequence shown here is derived from an EMBL/GenBank/DDBJ whole genome shotgun (WGS) entry which is preliminary data.</text>
</comment>
<dbReference type="InterPro" id="IPR007419">
    <property type="entry name" value="BFD-like_2Fe2S-bd_dom"/>
</dbReference>
<evidence type="ECO:0000313" key="4">
    <source>
        <dbReference type="Proteomes" id="UP000186112"/>
    </source>
</evidence>
<dbReference type="Gene3D" id="1.10.10.1100">
    <property type="entry name" value="BFD-like [2Fe-2S]-binding domain"/>
    <property type="match status" value="1"/>
</dbReference>
<dbReference type="InterPro" id="IPR041854">
    <property type="entry name" value="BFD-like_2Fe2S-bd_dom_sf"/>
</dbReference>
<dbReference type="InterPro" id="IPR040890">
    <property type="entry name" value="Znf_CopZ"/>
</dbReference>
<gene>
    <name evidence="3" type="ORF">TICRE_04230</name>
</gene>
<evidence type="ECO:0000259" key="1">
    <source>
        <dbReference type="Pfam" id="PF04324"/>
    </source>
</evidence>
<dbReference type="NCBIfam" id="NF045877">
    <property type="entry name" value="CopZ_Nterm_CU"/>
    <property type="match status" value="1"/>
</dbReference>
<reference evidence="3 4" key="1">
    <citation type="submission" date="2016-02" db="EMBL/GenBank/DDBJ databases">
        <title>Genome sequence of Tissierella creatinophila DSM 6911.</title>
        <authorList>
            <person name="Poehlein A."/>
            <person name="Daniel R."/>
        </authorList>
    </citation>
    <scope>NUCLEOTIDE SEQUENCE [LARGE SCALE GENOMIC DNA]</scope>
    <source>
        <strain evidence="3 4">DSM 6911</strain>
    </source>
</reference>
<organism evidence="3 4">
    <name type="scientific">Tissierella creatinophila DSM 6911</name>
    <dbReference type="NCBI Taxonomy" id="1123403"/>
    <lineage>
        <taxon>Bacteria</taxon>
        <taxon>Bacillati</taxon>
        <taxon>Bacillota</taxon>
        <taxon>Tissierellia</taxon>
        <taxon>Tissierellales</taxon>
        <taxon>Tissierellaceae</taxon>
        <taxon>Tissierella</taxon>
    </lineage>
</organism>
<evidence type="ECO:0000313" key="3">
    <source>
        <dbReference type="EMBL" id="OLS03566.1"/>
    </source>
</evidence>
<dbReference type="EMBL" id="LTDM01000005">
    <property type="protein sequence ID" value="OLS03566.1"/>
    <property type="molecule type" value="Genomic_DNA"/>
</dbReference>
<sequence length="159" mass="18054">MVEKNNLCPVCGEEGKLVKNITVKHMVIDKVKEHVGDNDYYLCMNEACSVVYYGQESDNRFDKKDVKEPIWFKNDANPKYICYCNKVTEDQIIDAVINKDAKNMKDIIVLTGAMKNGKCETKNPLGKCCSPIIQEAIKKGLEIKETLNKHKTNSSYVVL</sequence>
<dbReference type="Gene3D" id="2.20.25.270">
    <property type="match status" value="1"/>
</dbReference>
<proteinExistence type="predicted"/>
<evidence type="ECO:0000259" key="2">
    <source>
        <dbReference type="Pfam" id="PF18423"/>
    </source>
</evidence>
<dbReference type="OrthoDB" id="95698at2"/>
<feature type="domain" description="BFD-like [2Fe-2S]-binding" evidence="1">
    <location>
        <begin position="80"/>
        <end position="121"/>
    </location>
</feature>
<protein>
    <submittedName>
        <fullName evidence="3">BFD-like [2Fe-2S] binding domain protein</fullName>
    </submittedName>
</protein>
<dbReference type="Pfam" id="PF04324">
    <property type="entry name" value="Fer2_BFD"/>
    <property type="match status" value="1"/>
</dbReference>
<dbReference type="CDD" id="cd10141">
    <property type="entry name" value="CopZ-like_Fer2_BFD-like"/>
    <property type="match status" value="1"/>
</dbReference>
<dbReference type="AlphaFoldDB" id="A0A1U7M8F2"/>
<name>A0A1U7M8F2_TISCR</name>
<dbReference type="Proteomes" id="UP000186112">
    <property type="component" value="Unassembled WGS sequence"/>
</dbReference>
<accession>A0A1U7M8F2</accession>
<feature type="domain" description="CopZ zinc binding" evidence="2">
    <location>
        <begin position="5"/>
        <end position="67"/>
    </location>
</feature>
<keyword evidence="4" id="KW-1185">Reference proteome</keyword>
<dbReference type="Pfam" id="PF18423">
    <property type="entry name" value="zf_CopZ"/>
    <property type="match status" value="1"/>
</dbReference>